<evidence type="ECO:0000256" key="9">
    <source>
        <dbReference type="ARBA" id="ARBA00041746"/>
    </source>
</evidence>
<evidence type="ECO:0000256" key="1">
    <source>
        <dbReference type="ARBA" id="ARBA00001933"/>
    </source>
</evidence>
<comment type="cofactor">
    <cofactor evidence="1">
        <name>pyridoxal 5'-phosphate</name>
        <dbReference type="ChEBI" id="CHEBI:597326"/>
    </cofactor>
</comment>
<dbReference type="GO" id="GO:0030170">
    <property type="term" value="F:pyridoxal phosphate binding"/>
    <property type="evidence" value="ECO:0007669"/>
    <property type="project" value="InterPro"/>
</dbReference>
<gene>
    <name evidence="13" type="ORF">A3Q56_07688</name>
</gene>
<dbReference type="Pfam" id="PF00155">
    <property type="entry name" value="Aminotran_1_2"/>
    <property type="match status" value="1"/>
</dbReference>
<dbReference type="GO" id="GO:0005739">
    <property type="term" value="C:mitochondrion"/>
    <property type="evidence" value="ECO:0007669"/>
    <property type="project" value="TreeGrafter"/>
</dbReference>
<evidence type="ECO:0000256" key="8">
    <source>
        <dbReference type="ARBA" id="ARBA00041257"/>
    </source>
</evidence>
<evidence type="ECO:0000256" key="5">
    <source>
        <dbReference type="ARBA" id="ARBA00022679"/>
    </source>
</evidence>
<reference evidence="13 14" key="1">
    <citation type="submission" date="2016-04" db="EMBL/GenBank/DDBJ databases">
        <title>The genome of Intoshia linei affirms orthonectids as highly simplified spiralians.</title>
        <authorList>
            <person name="Mikhailov K.V."/>
            <person name="Slusarev G.S."/>
            <person name="Nikitin M.A."/>
            <person name="Logacheva M.D."/>
            <person name="Penin A."/>
            <person name="Aleoshin V."/>
            <person name="Panchin Y.V."/>
        </authorList>
    </citation>
    <scope>NUCLEOTIDE SEQUENCE [LARGE SCALE GENOMIC DNA]</scope>
    <source>
        <strain evidence="13">Intl2013</strain>
        <tissue evidence="13">Whole animal</tissue>
    </source>
</reference>
<dbReference type="PANTHER" id="PTHR11879">
    <property type="entry name" value="ASPARTATE AMINOTRANSFERASE"/>
    <property type="match status" value="1"/>
</dbReference>
<dbReference type="EMBL" id="LWCA01001733">
    <property type="protein sequence ID" value="OAF64590.1"/>
    <property type="molecule type" value="Genomic_DNA"/>
</dbReference>
<comment type="caution">
    <text evidence="13">The sequence shown here is derived from an EMBL/GenBank/DDBJ whole genome shotgun (WGS) entry which is preliminary data.</text>
</comment>
<dbReference type="Gene3D" id="3.40.640.10">
    <property type="entry name" value="Type I PLP-dependent aspartate aminotransferase-like (Major domain)"/>
    <property type="match status" value="1"/>
</dbReference>
<keyword evidence="4" id="KW-0032">Aminotransferase</keyword>
<evidence type="ECO:0000259" key="12">
    <source>
        <dbReference type="Pfam" id="PF00155"/>
    </source>
</evidence>
<dbReference type="PANTHER" id="PTHR11879:SF22">
    <property type="entry name" value="ASPARTATE AMINOTRANSFERASE, MITOCHONDRIAL"/>
    <property type="match status" value="1"/>
</dbReference>
<organism evidence="13 14">
    <name type="scientific">Intoshia linei</name>
    <dbReference type="NCBI Taxonomy" id="1819745"/>
    <lineage>
        <taxon>Eukaryota</taxon>
        <taxon>Metazoa</taxon>
        <taxon>Spiralia</taxon>
        <taxon>Lophotrochozoa</taxon>
        <taxon>Mesozoa</taxon>
        <taxon>Orthonectida</taxon>
        <taxon>Rhopaluridae</taxon>
        <taxon>Intoshia</taxon>
    </lineage>
</organism>
<evidence type="ECO:0000256" key="7">
    <source>
        <dbReference type="ARBA" id="ARBA00040891"/>
    </source>
</evidence>
<evidence type="ECO:0000256" key="6">
    <source>
        <dbReference type="ARBA" id="ARBA00022898"/>
    </source>
</evidence>
<dbReference type="GO" id="GO:0004069">
    <property type="term" value="F:L-aspartate:2-oxoglutarate aminotransferase activity"/>
    <property type="evidence" value="ECO:0007669"/>
    <property type="project" value="UniProtKB-EC"/>
</dbReference>
<dbReference type="EC" id="2.6.1.1" evidence="3"/>
<keyword evidence="14" id="KW-1185">Reference proteome</keyword>
<evidence type="ECO:0000313" key="13">
    <source>
        <dbReference type="EMBL" id="OAF64590.1"/>
    </source>
</evidence>
<evidence type="ECO:0000256" key="10">
    <source>
        <dbReference type="ARBA" id="ARBA00042867"/>
    </source>
</evidence>
<evidence type="ECO:0000256" key="4">
    <source>
        <dbReference type="ARBA" id="ARBA00022576"/>
    </source>
</evidence>
<evidence type="ECO:0000256" key="11">
    <source>
        <dbReference type="ARBA" id="ARBA00042891"/>
    </source>
</evidence>
<accession>A0A177ARZ1</accession>
<protein>
    <recommendedName>
        <fullName evidence="7">Aspartate aminotransferase, mitochondrial</fullName>
        <ecNumber evidence="3">2.6.1.1</ecNumber>
    </recommendedName>
    <alternativeName>
        <fullName evidence="8">Kynurenine aminotransferase 4</fullName>
    </alternativeName>
    <alternativeName>
        <fullName evidence="11">Kynurenine aminotransferase IV</fullName>
    </alternativeName>
    <alternativeName>
        <fullName evidence="10">Kynurenine--oxoglutarate transaminase 4</fullName>
    </alternativeName>
    <alternativeName>
        <fullName evidence="9">Kynurenine--oxoglutarate transaminase IV</fullName>
    </alternativeName>
</protein>
<dbReference type="AlphaFoldDB" id="A0A177ARZ1"/>
<dbReference type="InterPro" id="IPR004839">
    <property type="entry name" value="Aminotransferase_I/II_large"/>
</dbReference>
<keyword evidence="6" id="KW-0663">Pyridoxal phosphate</keyword>
<evidence type="ECO:0000256" key="3">
    <source>
        <dbReference type="ARBA" id="ARBA00012753"/>
    </source>
</evidence>
<dbReference type="SUPFAM" id="SSF53383">
    <property type="entry name" value="PLP-dependent transferases"/>
    <property type="match status" value="1"/>
</dbReference>
<dbReference type="OrthoDB" id="6752799at2759"/>
<feature type="domain" description="Aminotransferase class I/classII large" evidence="12">
    <location>
        <begin position="5"/>
        <end position="118"/>
    </location>
</feature>
<dbReference type="Proteomes" id="UP000078046">
    <property type="component" value="Unassembled WGS sequence"/>
</dbReference>
<dbReference type="InterPro" id="IPR015421">
    <property type="entry name" value="PyrdxlP-dep_Trfase_major"/>
</dbReference>
<name>A0A177ARZ1_9BILA</name>
<dbReference type="InterPro" id="IPR015424">
    <property type="entry name" value="PyrdxlP-dep_Trfase"/>
</dbReference>
<keyword evidence="5" id="KW-0808">Transferase</keyword>
<evidence type="ECO:0000256" key="2">
    <source>
        <dbReference type="ARBA" id="ARBA00011738"/>
    </source>
</evidence>
<proteinExistence type="predicted"/>
<evidence type="ECO:0000313" key="14">
    <source>
        <dbReference type="Proteomes" id="UP000078046"/>
    </source>
</evidence>
<dbReference type="InterPro" id="IPR000796">
    <property type="entry name" value="Asp_trans"/>
</dbReference>
<sequence length="127" mass="14929">MIIDKNMDKEYAGIAGYNKFCKLASHLAFKNEMNVESDERIASIQTVSGTGALRIIGEFYVNIIMNKFMENKDIWLPDPTWPNHLGIYRETSLNIKRYNYYDKKTMKFDLNNFLDTINVYLSLYYAE</sequence>
<comment type="subunit">
    <text evidence="2">Homodimer.</text>
</comment>
<dbReference type="GO" id="GO:0006533">
    <property type="term" value="P:L-aspartate catabolic process"/>
    <property type="evidence" value="ECO:0007669"/>
    <property type="project" value="TreeGrafter"/>
</dbReference>